<sequence>MSANTPLTTRLTTALGLTTPVVLAPMDLVSGGRLAAAVTNAGGLGLIGGGYGDRDWLIREFANAGQARVGCGFITWSLARRPDLLDVALDHNPVAIMLSFGDPTPFVDRIHAAGAKVICQIHSVEDARQALSAGADILVAQGGEAGGHGTAARSTFTLVPEIADLAAATAPDTLVLAAGGITDGRTLAAALTLGADGALIGTRFWATTEALVPTPIQQHAIEATGDDTIRTSVYDLVRESPWPTRYTGRLLRNAFITHWHGHESHLAATLSDAQATYRNAQTHHDPDNLNIIVGEAIGQIHDITPAAELIHTITNQAQNLLTT</sequence>
<accession>A0A6G9Z465</accession>
<dbReference type="InterPro" id="IPR013785">
    <property type="entry name" value="Aldolase_TIM"/>
</dbReference>
<dbReference type="Gene3D" id="3.20.20.70">
    <property type="entry name" value="Aldolase class I"/>
    <property type="match status" value="1"/>
</dbReference>
<organism evidence="4 5">
    <name type="scientific">Nocardia terpenica</name>
    <dbReference type="NCBI Taxonomy" id="455432"/>
    <lineage>
        <taxon>Bacteria</taxon>
        <taxon>Bacillati</taxon>
        <taxon>Actinomycetota</taxon>
        <taxon>Actinomycetes</taxon>
        <taxon>Mycobacteriales</taxon>
        <taxon>Nocardiaceae</taxon>
        <taxon>Nocardia</taxon>
    </lineage>
</organism>
<evidence type="ECO:0000313" key="5">
    <source>
        <dbReference type="Proteomes" id="UP000500953"/>
    </source>
</evidence>
<dbReference type="CDD" id="cd04730">
    <property type="entry name" value="NPD_like"/>
    <property type="match status" value="1"/>
</dbReference>
<keyword evidence="2" id="KW-0288">FMN</keyword>
<protein>
    <submittedName>
        <fullName evidence="4">Nitronate monooxygenase</fullName>
    </submittedName>
</protein>
<dbReference type="AlphaFoldDB" id="A0A6G9Z465"/>
<proteinExistence type="predicted"/>
<evidence type="ECO:0000256" key="3">
    <source>
        <dbReference type="ARBA" id="ARBA00023002"/>
    </source>
</evidence>
<dbReference type="InterPro" id="IPR004136">
    <property type="entry name" value="NMO"/>
</dbReference>
<dbReference type="PANTHER" id="PTHR32332:SF31">
    <property type="entry name" value="2-NITROPROPANE DIOXYGENASE FAMILY, PUTATIVE (AFU_ORTHOLOGUE AFUA_2G09850)-RELATED"/>
    <property type="match status" value="1"/>
</dbReference>
<dbReference type="GO" id="GO:0018580">
    <property type="term" value="F:nitronate monooxygenase activity"/>
    <property type="evidence" value="ECO:0007669"/>
    <property type="project" value="InterPro"/>
</dbReference>
<dbReference type="PANTHER" id="PTHR32332">
    <property type="entry name" value="2-NITROPROPANE DIOXYGENASE"/>
    <property type="match status" value="1"/>
</dbReference>
<dbReference type="RefSeq" id="WP_167487725.1">
    <property type="nucleotide sequence ID" value="NZ_CP046173.1"/>
</dbReference>
<keyword evidence="4" id="KW-0503">Monooxygenase</keyword>
<dbReference type="EMBL" id="CP046173">
    <property type="protein sequence ID" value="QIS20379.1"/>
    <property type="molecule type" value="Genomic_DNA"/>
</dbReference>
<name>A0A6G9Z465_9NOCA</name>
<dbReference type="Pfam" id="PF03060">
    <property type="entry name" value="NMO"/>
    <property type="match status" value="2"/>
</dbReference>
<evidence type="ECO:0000313" key="4">
    <source>
        <dbReference type="EMBL" id="QIS20379.1"/>
    </source>
</evidence>
<keyword evidence="3" id="KW-0560">Oxidoreductase</keyword>
<dbReference type="SUPFAM" id="SSF51412">
    <property type="entry name" value="Inosine monophosphate dehydrogenase (IMPDH)"/>
    <property type="match status" value="1"/>
</dbReference>
<dbReference type="Proteomes" id="UP000500953">
    <property type="component" value="Chromosome"/>
</dbReference>
<evidence type="ECO:0000256" key="2">
    <source>
        <dbReference type="ARBA" id="ARBA00022643"/>
    </source>
</evidence>
<gene>
    <name evidence="4" type="ORF">F6W96_20850</name>
</gene>
<keyword evidence="1" id="KW-0285">Flavoprotein</keyword>
<reference evidence="4 5" key="1">
    <citation type="journal article" date="2019" name="ACS Chem. Biol.">
        <title>Identification and Mobilization of a Cryptic Antibiotic Biosynthesis Gene Locus from a Human-Pathogenic Nocardia Isolate.</title>
        <authorList>
            <person name="Herisse M."/>
            <person name="Ishida K."/>
            <person name="Porter J.L."/>
            <person name="Howden B."/>
            <person name="Hertweck C."/>
            <person name="Stinear T.P."/>
            <person name="Pidot S.J."/>
        </authorList>
    </citation>
    <scope>NUCLEOTIDE SEQUENCE [LARGE SCALE GENOMIC DNA]</scope>
    <source>
        <strain evidence="4 5">AUSMDU00012715</strain>
    </source>
</reference>
<evidence type="ECO:0000256" key="1">
    <source>
        <dbReference type="ARBA" id="ARBA00022630"/>
    </source>
</evidence>